<evidence type="ECO:0000256" key="4">
    <source>
        <dbReference type="ARBA" id="ARBA00023172"/>
    </source>
</evidence>
<dbReference type="GO" id="GO:0006302">
    <property type="term" value="P:double-strand break repair"/>
    <property type="evidence" value="ECO:0007669"/>
    <property type="project" value="TreeGrafter"/>
</dbReference>
<dbReference type="SUPFAM" id="SSF57863">
    <property type="entry name" value="ArfGap/RecO-like zinc finger"/>
    <property type="match status" value="1"/>
</dbReference>
<dbReference type="GO" id="GO:0043590">
    <property type="term" value="C:bacterial nucleoid"/>
    <property type="evidence" value="ECO:0007669"/>
    <property type="project" value="TreeGrafter"/>
</dbReference>
<accession>A0A9X3E484</accession>
<evidence type="ECO:0000313" key="9">
    <source>
        <dbReference type="EMBL" id="MCX5570487.1"/>
    </source>
</evidence>
<evidence type="ECO:0000256" key="5">
    <source>
        <dbReference type="ARBA" id="ARBA00023204"/>
    </source>
</evidence>
<keyword evidence="4 7" id="KW-0233">DNA recombination</keyword>
<sequence length="250" mass="27222">MEWTDQGLVLGVRQQGETSVVLELMTAERGRHLGLVRGGRSRRLAPVLQPGNTVQVVWRARLDEHLGIFTVEPLVSRAARLIADPGAIFALQTLTGHLRLLAEREPHPALHGAVEAALDAFAGADRPALYEFGAFIARFELALLEELGYGLDLSTCAATGARDDLHFVSPKTGRAVSRAGAVGYEDRLLRLAPFMTGGPSNGGPEELRDAFRLTGHFLSRRVYGPRGLREPTARTEFLVQIDRLAMAQAI</sequence>
<dbReference type="Gene3D" id="2.40.50.140">
    <property type="entry name" value="Nucleic acid-binding proteins"/>
    <property type="match status" value="1"/>
</dbReference>
<dbReference type="SUPFAM" id="SSF50249">
    <property type="entry name" value="Nucleic acid-binding proteins"/>
    <property type="match status" value="1"/>
</dbReference>
<dbReference type="InterPro" id="IPR042242">
    <property type="entry name" value="RecO_C"/>
</dbReference>
<keyword evidence="10" id="KW-1185">Reference proteome</keyword>
<dbReference type="InterPro" id="IPR037278">
    <property type="entry name" value="ARFGAP/RecO"/>
</dbReference>
<dbReference type="InterPro" id="IPR022572">
    <property type="entry name" value="DNA_rep/recomb_RecO_N"/>
</dbReference>
<comment type="similarity">
    <text evidence="1 7">Belongs to the RecO family.</text>
</comment>
<dbReference type="Pfam" id="PF02565">
    <property type="entry name" value="RecO_C"/>
    <property type="match status" value="1"/>
</dbReference>
<evidence type="ECO:0000256" key="2">
    <source>
        <dbReference type="ARBA" id="ARBA00021310"/>
    </source>
</evidence>
<dbReference type="NCBIfam" id="TIGR00613">
    <property type="entry name" value="reco"/>
    <property type="match status" value="1"/>
</dbReference>
<proteinExistence type="inferred from homology"/>
<comment type="function">
    <text evidence="7">Involved in DNA repair and RecF pathway recombination.</text>
</comment>
<keyword evidence="3 7" id="KW-0227">DNA damage</keyword>
<name>A0A9X3E484_9HYPH</name>
<feature type="domain" description="DNA replication/recombination mediator RecO N-terminal" evidence="8">
    <location>
        <begin position="1"/>
        <end position="71"/>
    </location>
</feature>
<reference evidence="9" key="1">
    <citation type="submission" date="2022-11" db="EMBL/GenBank/DDBJ databases">
        <title>Biodiversity and phylogenetic relationships of bacteria.</title>
        <authorList>
            <person name="Machado R.A.R."/>
            <person name="Bhat A."/>
            <person name="Loulou A."/>
            <person name="Kallel S."/>
        </authorList>
    </citation>
    <scope>NUCLEOTIDE SEQUENCE</scope>
    <source>
        <strain evidence="9">K-TC2</strain>
    </source>
</reference>
<evidence type="ECO:0000256" key="1">
    <source>
        <dbReference type="ARBA" id="ARBA00007452"/>
    </source>
</evidence>
<gene>
    <name evidence="7 9" type="primary">recO</name>
    <name evidence="9" type="ORF">OSH07_14860</name>
</gene>
<evidence type="ECO:0000256" key="3">
    <source>
        <dbReference type="ARBA" id="ARBA00022763"/>
    </source>
</evidence>
<dbReference type="Pfam" id="PF11967">
    <property type="entry name" value="RecO_N"/>
    <property type="match status" value="1"/>
</dbReference>
<dbReference type="GO" id="GO:0006310">
    <property type="term" value="P:DNA recombination"/>
    <property type="evidence" value="ECO:0007669"/>
    <property type="project" value="UniProtKB-UniRule"/>
</dbReference>
<evidence type="ECO:0000256" key="7">
    <source>
        <dbReference type="HAMAP-Rule" id="MF_00201"/>
    </source>
</evidence>
<dbReference type="HAMAP" id="MF_00201">
    <property type="entry name" value="RecO"/>
    <property type="match status" value="1"/>
</dbReference>
<protein>
    <recommendedName>
        <fullName evidence="2 7">DNA repair protein RecO</fullName>
    </recommendedName>
    <alternativeName>
        <fullName evidence="6 7">Recombination protein O</fullName>
    </alternativeName>
</protein>
<dbReference type="PANTHER" id="PTHR33991">
    <property type="entry name" value="DNA REPAIR PROTEIN RECO"/>
    <property type="match status" value="1"/>
</dbReference>
<dbReference type="RefSeq" id="WP_266339457.1">
    <property type="nucleotide sequence ID" value="NZ_JAPKNK010000006.1"/>
</dbReference>
<dbReference type="PANTHER" id="PTHR33991:SF1">
    <property type="entry name" value="DNA REPAIR PROTEIN RECO"/>
    <property type="match status" value="1"/>
</dbReference>
<dbReference type="AlphaFoldDB" id="A0A9X3E484"/>
<comment type="caution">
    <text evidence="9">The sequence shown here is derived from an EMBL/GenBank/DDBJ whole genome shotgun (WGS) entry which is preliminary data.</text>
</comment>
<dbReference type="Proteomes" id="UP001144805">
    <property type="component" value="Unassembled WGS sequence"/>
</dbReference>
<keyword evidence="5 7" id="KW-0234">DNA repair</keyword>
<dbReference type="InterPro" id="IPR003717">
    <property type="entry name" value="RecO"/>
</dbReference>
<evidence type="ECO:0000259" key="8">
    <source>
        <dbReference type="Pfam" id="PF11967"/>
    </source>
</evidence>
<evidence type="ECO:0000256" key="6">
    <source>
        <dbReference type="ARBA" id="ARBA00033409"/>
    </source>
</evidence>
<dbReference type="InterPro" id="IPR012340">
    <property type="entry name" value="NA-bd_OB-fold"/>
</dbReference>
<evidence type="ECO:0000313" key="10">
    <source>
        <dbReference type="Proteomes" id="UP001144805"/>
    </source>
</evidence>
<organism evidence="9 10">
    <name type="scientific">Kaistia nematophila</name>
    <dbReference type="NCBI Taxonomy" id="2994654"/>
    <lineage>
        <taxon>Bacteria</taxon>
        <taxon>Pseudomonadati</taxon>
        <taxon>Pseudomonadota</taxon>
        <taxon>Alphaproteobacteria</taxon>
        <taxon>Hyphomicrobiales</taxon>
        <taxon>Kaistiaceae</taxon>
        <taxon>Kaistia</taxon>
    </lineage>
</organism>
<dbReference type="EMBL" id="JAPKNK010000006">
    <property type="protein sequence ID" value="MCX5570487.1"/>
    <property type="molecule type" value="Genomic_DNA"/>
</dbReference>
<dbReference type="Gene3D" id="1.20.1440.120">
    <property type="entry name" value="Recombination protein O, C-terminal domain"/>
    <property type="match status" value="1"/>
</dbReference>